<feature type="compositionally biased region" description="Basic and acidic residues" evidence="1">
    <location>
        <begin position="1207"/>
        <end position="1221"/>
    </location>
</feature>
<feature type="compositionally biased region" description="Polar residues" evidence="1">
    <location>
        <begin position="24"/>
        <end position="33"/>
    </location>
</feature>
<feature type="compositionally biased region" description="Polar residues" evidence="1">
    <location>
        <begin position="1723"/>
        <end position="1735"/>
    </location>
</feature>
<dbReference type="EMBL" id="JARQZJ010000091">
    <property type="protein sequence ID" value="KAK9883725.1"/>
    <property type="molecule type" value="Genomic_DNA"/>
</dbReference>
<feature type="region of interest" description="Disordered" evidence="1">
    <location>
        <begin position="2284"/>
        <end position="2305"/>
    </location>
</feature>
<evidence type="ECO:0000256" key="1">
    <source>
        <dbReference type="SAM" id="MobiDB-lite"/>
    </source>
</evidence>
<feature type="compositionally biased region" description="Basic and acidic residues" evidence="1">
    <location>
        <begin position="1291"/>
        <end position="1313"/>
    </location>
</feature>
<feature type="region of interest" description="Disordered" evidence="1">
    <location>
        <begin position="722"/>
        <end position="775"/>
    </location>
</feature>
<dbReference type="InterPro" id="IPR022189">
    <property type="entry name" value="SMTN"/>
</dbReference>
<feature type="compositionally biased region" description="Basic and acidic residues" evidence="1">
    <location>
        <begin position="1423"/>
        <end position="1433"/>
    </location>
</feature>
<feature type="region of interest" description="Disordered" evidence="1">
    <location>
        <begin position="1"/>
        <end position="54"/>
    </location>
</feature>
<feature type="compositionally biased region" description="Acidic residues" evidence="1">
    <location>
        <begin position="174"/>
        <end position="188"/>
    </location>
</feature>
<feature type="region of interest" description="Disordered" evidence="1">
    <location>
        <begin position="2112"/>
        <end position="2142"/>
    </location>
</feature>
<feature type="compositionally biased region" description="Polar residues" evidence="1">
    <location>
        <begin position="1478"/>
        <end position="1489"/>
    </location>
</feature>
<dbReference type="Proteomes" id="UP001431783">
    <property type="component" value="Unassembled WGS sequence"/>
</dbReference>
<feature type="region of interest" description="Disordered" evidence="1">
    <location>
        <begin position="146"/>
        <end position="243"/>
    </location>
</feature>
<feature type="compositionally biased region" description="Basic and acidic residues" evidence="1">
    <location>
        <begin position="231"/>
        <end position="243"/>
    </location>
</feature>
<feature type="region of interest" description="Disordered" evidence="1">
    <location>
        <begin position="71"/>
        <end position="130"/>
    </location>
</feature>
<feature type="compositionally biased region" description="Polar residues" evidence="1">
    <location>
        <begin position="553"/>
        <end position="565"/>
    </location>
</feature>
<feature type="region of interest" description="Disordered" evidence="1">
    <location>
        <begin position="507"/>
        <end position="610"/>
    </location>
</feature>
<feature type="compositionally biased region" description="Polar residues" evidence="1">
    <location>
        <begin position="3135"/>
        <end position="3146"/>
    </location>
</feature>
<dbReference type="Pfam" id="PF12510">
    <property type="entry name" value="Smoothelin"/>
    <property type="match status" value="2"/>
</dbReference>
<feature type="compositionally biased region" description="Basic and acidic residues" evidence="1">
    <location>
        <begin position="1505"/>
        <end position="1517"/>
    </location>
</feature>
<name>A0AAW1URM7_9CUCU</name>
<sequence length="3182" mass="361312">MSGETEYTDKYKKKLVQSKHENNNRQNTITDIENFNDLKTDTSPHVRVHRIDDRTNKTKSFNLKIESNDGSIKIPKKIGPLKKPSDDSPKSKTFSGNKVVTEKTLQSTKPKPVEPVQHLVKETKPSTKVKHTVSTTIVLNPKTTTSKVVTVSSKNKKDTTKPITTSSPKKEVIDGEESDDESIPDSLDETIQNSVNNIEINKNPTENKINSGSNRSSPERKSPTRNYSQPDFREEKRKVTKPKLEKRCISTKSIIINNADRGITVDLQRSISSREPTPDRVCPLPVTSDDEGNSPRFPDKVVEPDDITSKRSSHRLFETVIQENDDGKDSQRIVEITEDFKQKVTEVDKVDRDDDSLLTVNKKINKFLTTADKLTEKPIMDISQPAPKVERQKFEITEDLREDHCLLSVSDKVNKFINEAEYLTSHNNSQPRKSVNIDNRSDITKKVTLTPELRVNQESPSKPSDKKYVPKNNAPFHYDSNQLFDRNVSTIQQDVFITTECDQIEKEEDSFRSTKHPQKEPEGFTTTSDTNEKRISNFKPYSRGSKSPDKFITDTSSAERGQSTETIRKTEKDIEHFTENEQLVETPQNKKKPEESSKTFTPKNRRPSQEEKIILSTVGRLRSNESIKKAKALFENKSSSKEFKKHTDVSNNRSVVEERNGSIKEITRRPIDRSSLTPKRLDFPTSDDRYVEQSTNRNFGVKHLVSNQHKVDESKVTKSIVNTGEERDQYKHTTLRKQQSPQREIMKIKSTTRGREPDRPGSKERDIPGYMKPLERNISPVNKSLNETETLCTHEGEKSIPGYMKPLDRTTTHRSPQRDDQHPYITHEKPTYEENREEIPGYMKPLRTNIHKEHHHSSRTDRKENILLNESSQAHESISTIHHKKSNSNTSAMHQTQSHVDSMSTENLRGYMKPLKQHIHQEEYSQITNTHRRHGSRGTDTTDELPGYMKPLLKHNLKVEDLSVSKTHESDIPKGSIHSDDIPGYMNPIHSHSHKHEHTDFTETEELSDRIIHSTNKPRASIHSDDIPGYMKPIHSHSHNHEHTDFTETEELSDTIIHSTNKPRASIHSDDIPGYMKPIHSHSHKHEHTDFTETEELSGRIIHDTNKPRLSIHSDDIPGYMKPIISHSHLHEQTDSTHRDEISNSITHNERKLRGHSPHKDISPSHDMKGLMEPLDVDEVPGYMKPLDRANRPQSPKRDTSSGYMKPLDRTNRPRSPKRDTLSGYMKPLDRADRPRSPKRDTNSDYMKPLDRTDRPRSPKRDTPSGYMKPVDRADRPCSPKRETNSAYIKPLDKADSPYSPKKDSQSGKKPSEPHGTSTKFGVTLKKTDSMRGITTATMTPKKHPILSKKNITEEEIEEIFELEVLEELLLIVTGYELRRQIRTQIRTVKKLIAEDKLEVTIRNIRNKNNEVHQSKETTITEVKYKENNDKSTKKTSQLRTTIDNKHVDQRDIKEIKKNAESFENTSSYSRKDSTSSLARSETTASRSSKSPERISPEPKSPSRLHAEEPSIKKSFENNRQSTQKTTIVKLPEEQKTKLTNIFKSTLKKTENITKGPVNNIQPEWTSQRNLKKVTTNDNVKKVVNATNKSTKKEPIRSSSPSKEVKSTDVITSSYGVGPTDENGTPLFGLKALRAQNKSINTKVQGTVVSSQYYSETGKEPIGQISVTKYSSDPKDLGSNENLTYQDEGILSITTTQKFGFDDAPSLKQLTNSEGDIRDSQTNRKASTSKSSTVVRRNSVKALTQKFVENAVETSKSEQQSSYPKAGLILRSSSFKNESTLDASDRYSEVTAEERTQKSMSVISSNSRVVSGGTFLRNKSKVTGIQDVVTRMKAEDVEVGDTSEDIEARGLLNKYLGSQAILSGIEGQVSTTTTCTARTASSSTAVKNTTKVTTVIMGLILDSLTSKVSSKHERRLRSVDQYFQFSHPNRYSTSVNIAKNGLSSLRFFVRVFRIEKFENGKEVKKTRIFEHPISNEVLETVWDEQTLRYLLEQSTDYEERKSIRARLREIMAEQEACTELVKQASQDQSGQSVDGEFLLLPLLQGLLDAPENEQTHDSGTESGEDQRSGLIAEVQNALEKLSSNLRSDTTDITPERRSSLLQLVTKLQIGLSSATSDRRHSAQMRFNRRRERPDRHTVGVSSAELADARRLIEEISCPSQSSSRTSLIPKQNSETDVDRHNCSYTAMNTVPQKFCVKNSTAKPFSSSNSASVSSTSSCVQTPSESVDCISYLFNEDNKDFKNSRESFIVHDKITNVLLPENETSDTIFTPYEINQNEVNLKDENNIGESEEEEESTVKTSDKYTNPDIIMKNNPLYYQQPKVEKTNRYTNKKQKMRRANTIDIPKPLHFYECDDEDDETDYEDEERRRRNAYLALRGPIRVGNATNKSSVPILEPKTENDRKFLAFIKKHNEKNQRHSLWAGNSDNHFKWNNQFDHLKTNFEKTIDNGPVSPNSARNFWKSSDDSMRLGSNKYDPKISKQSARNLKKMFEEKQKKCNENSDSTNIVTGSLKFAAKIDTSNNYRCMPQPLPVNKFSHAPSSAFQPVNRNSSHQEVKENFGEEPLEVIKSVMNSNDPQSSDRLFLYSPKPLQNNISNPLTTTAYIKPWIGNTGEGRVLALAAKKFENPVTNTNNSFEPKKLSKEKINVFPHYHDSSQDKLTAPYLVKSSDNKLNIVRKLSGQYDNLGSQMNKFQRVSQPPKTQDNVKHIQGFEAKFTVPQNYSIRYDKPNLPLRTQNLPFEEHRTIPSEIKKYNQMHHTGKSDQVHHYTPSYNKSSVNTQEPLQVQPNQRTVILNDSTHRTGTQSPSQIYQDSQKYSVSRENLQTTQFDPKFEYISKTSLTSKVNSGAPAQNTYNDRNVNTADNTKQRYSRQTSSESVKEYDAISSKVMSAPVAQTASTFRQKSPLTRNEHDMEAAFNLRSVLQKVSNSPSPKPQHQYSPTNVIQTKHVKVRDINIPEYSNVAFSKSAEPTKQRCQPKSSCSIPENTYRAKIVQKQFPPLSENCEVTAKGEHIVTGKFSIPTISVKPHEISFNKPSPSHVLSKSDSWHQICLINQGNLQPKPSSNSSLNSRAIMKSKSTHSMIAPKQFEAGMTKDEILEKKKTLEAFFGVNSSQPAFGSTGGKVIKRAINRTKTSEKNSQNKQSQAIGMTSGLARSRTLPDIVRPDLLDESNVDKAFEDLFSSS</sequence>
<feature type="compositionally biased region" description="Polar residues" evidence="1">
    <location>
        <begin position="1518"/>
        <end position="1527"/>
    </location>
</feature>
<proteinExistence type="predicted"/>
<feature type="region of interest" description="Disordered" evidence="1">
    <location>
        <begin position="797"/>
        <end position="824"/>
    </location>
</feature>
<organism evidence="3 4">
    <name type="scientific">Henosepilachna vigintioctopunctata</name>
    <dbReference type="NCBI Taxonomy" id="420089"/>
    <lineage>
        <taxon>Eukaryota</taxon>
        <taxon>Metazoa</taxon>
        <taxon>Ecdysozoa</taxon>
        <taxon>Arthropoda</taxon>
        <taxon>Hexapoda</taxon>
        <taxon>Insecta</taxon>
        <taxon>Pterygota</taxon>
        <taxon>Neoptera</taxon>
        <taxon>Endopterygota</taxon>
        <taxon>Coleoptera</taxon>
        <taxon>Polyphaga</taxon>
        <taxon>Cucujiformia</taxon>
        <taxon>Coccinelloidea</taxon>
        <taxon>Coccinellidae</taxon>
        <taxon>Epilachninae</taxon>
        <taxon>Epilachnini</taxon>
        <taxon>Henosepilachna</taxon>
    </lineage>
</organism>
<feature type="domain" description="Smoothelin" evidence="2">
    <location>
        <begin position="1977"/>
        <end position="2013"/>
    </location>
</feature>
<feature type="compositionally biased region" description="Polar residues" evidence="1">
    <location>
        <begin position="2768"/>
        <end position="2785"/>
    </location>
</feature>
<feature type="region of interest" description="Disordered" evidence="1">
    <location>
        <begin position="1146"/>
        <end position="1321"/>
    </location>
</feature>
<feature type="compositionally biased region" description="Basic and acidic residues" evidence="1">
    <location>
        <begin position="297"/>
        <end position="309"/>
    </location>
</feature>
<feature type="compositionally biased region" description="Polar residues" evidence="1">
    <location>
        <begin position="2840"/>
        <end position="2862"/>
    </location>
</feature>
<evidence type="ECO:0000313" key="4">
    <source>
        <dbReference type="Proteomes" id="UP001431783"/>
    </source>
</evidence>
<feature type="compositionally biased region" description="Basic and acidic residues" evidence="1">
    <location>
        <begin position="753"/>
        <end position="767"/>
    </location>
</feature>
<feature type="region of interest" description="Disordered" evidence="1">
    <location>
        <begin position="2755"/>
        <end position="2785"/>
    </location>
</feature>
<feature type="compositionally biased region" description="Basic and acidic residues" evidence="1">
    <location>
        <begin position="566"/>
        <end position="579"/>
    </location>
</feature>
<feature type="compositionally biased region" description="Basic and acidic residues" evidence="1">
    <location>
        <begin position="1443"/>
        <end position="1461"/>
    </location>
</feature>
<feature type="region of interest" description="Disordered" evidence="1">
    <location>
        <begin position="450"/>
        <end position="480"/>
    </location>
</feature>
<feature type="region of interest" description="Disordered" evidence="1">
    <location>
        <begin position="1703"/>
        <end position="1735"/>
    </location>
</feature>
<feature type="region of interest" description="Disordered" evidence="1">
    <location>
        <begin position="3131"/>
        <end position="3153"/>
    </location>
</feature>
<accession>A0AAW1URM7</accession>
<feature type="region of interest" description="Disordered" evidence="1">
    <location>
        <begin position="268"/>
        <end position="309"/>
    </location>
</feature>
<feature type="compositionally biased region" description="Basic and acidic residues" evidence="1">
    <location>
        <begin position="1146"/>
        <end position="1170"/>
    </location>
</feature>
<protein>
    <recommendedName>
        <fullName evidence="2">Smoothelin domain-containing protein</fullName>
    </recommendedName>
</protein>
<feature type="compositionally biased region" description="Polar residues" evidence="1">
    <location>
        <begin position="93"/>
        <end position="109"/>
    </location>
</feature>
<reference evidence="3 4" key="1">
    <citation type="submission" date="2023-03" db="EMBL/GenBank/DDBJ databases">
        <title>Genome insight into feeding habits of ladybird beetles.</title>
        <authorList>
            <person name="Li H.-S."/>
            <person name="Huang Y.-H."/>
            <person name="Pang H."/>
        </authorList>
    </citation>
    <scope>NUCLEOTIDE SEQUENCE [LARGE SCALE GENOMIC DNA]</scope>
    <source>
        <strain evidence="3">SYSU_2023b</strain>
        <tissue evidence="3">Whole body</tissue>
    </source>
</reference>
<feature type="compositionally biased region" description="Basic and acidic residues" evidence="1">
    <location>
        <begin position="1228"/>
        <end position="1263"/>
    </location>
</feature>
<evidence type="ECO:0000313" key="3">
    <source>
        <dbReference type="EMBL" id="KAK9883725.1"/>
    </source>
</evidence>
<feature type="compositionally biased region" description="Basic and acidic residues" evidence="1">
    <location>
        <begin position="1270"/>
        <end position="1284"/>
    </location>
</feature>
<feature type="compositionally biased region" description="Polar residues" evidence="1">
    <location>
        <begin position="189"/>
        <end position="216"/>
    </location>
</feature>
<feature type="region of interest" description="Disordered" evidence="1">
    <location>
        <begin position="1586"/>
        <end position="1623"/>
    </location>
</feature>
<gene>
    <name evidence="3" type="ORF">WA026_001913</name>
</gene>
<feature type="region of interest" description="Disordered" evidence="1">
    <location>
        <begin position="2840"/>
        <end position="2876"/>
    </location>
</feature>
<feature type="compositionally biased region" description="Basic and acidic residues" evidence="1">
    <location>
        <begin position="806"/>
        <end position="824"/>
    </location>
</feature>
<comment type="caution">
    <text evidence="3">The sequence shown here is derived from an EMBL/GenBank/DDBJ whole genome shotgun (WGS) entry which is preliminary data.</text>
</comment>
<feature type="domain" description="Smoothelin" evidence="2">
    <location>
        <begin position="1353"/>
        <end position="1391"/>
    </location>
</feature>
<feature type="region of interest" description="Disordered" evidence="1">
    <location>
        <begin position="1416"/>
        <end position="1532"/>
    </location>
</feature>
<feature type="compositionally biased region" description="Basic and acidic residues" evidence="1">
    <location>
        <begin position="509"/>
        <end position="522"/>
    </location>
</feature>
<feature type="compositionally biased region" description="Basic and acidic residues" evidence="1">
    <location>
        <begin position="36"/>
        <end position="54"/>
    </location>
</feature>
<keyword evidence="4" id="KW-1185">Reference proteome</keyword>
<evidence type="ECO:0000259" key="2">
    <source>
        <dbReference type="Pfam" id="PF12510"/>
    </source>
</evidence>
<feature type="compositionally biased region" description="Basic and acidic residues" evidence="1">
    <location>
        <begin position="1186"/>
        <end position="1200"/>
    </location>
</feature>